<feature type="non-terminal residue" evidence="1">
    <location>
        <position position="67"/>
    </location>
</feature>
<dbReference type="EMBL" id="CAUYUJ010015668">
    <property type="protein sequence ID" value="CAK0856795.1"/>
    <property type="molecule type" value="Genomic_DNA"/>
</dbReference>
<keyword evidence="2" id="KW-1185">Reference proteome</keyword>
<evidence type="ECO:0000313" key="1">
    <source>
        <dbReference type="EMBL" id="CAK0856795.1"/>
    </source>
</evidence>
<proteinExistence type="predicted"/>
<protein>
    <submittedName>
        <fullName evidence="1">Uncharacterized protein</fullName>
    </submittedName>
</protein>
<evidence type="ECO:0000313" key="2">
    <source>
        <dbReference type="Proteomes" id="UP001189429"/>
    </source>
</evidence>
<dbReference type="Proteomes" id="UP001189429">
    <property type="component" value="Unassembled WGS sequence"/>
</dbReference>
<sequence length="67" mass="7713">MAMWDPETASSYQLVCASSELPQDLQSCLDRLVKDKRSDNELKDYLKRARESDPVDAFCQKYKLGPK</sequence>
<name>A0ABN9UBL2_9DINO</name>
<organism evidence="1 2">
    <name type="scientific">Prorocentrum cordatum</name>
    <dbReference type="NCBI Taxonomy" id="2364126"/>
    <lineage>
        <taxon>Eukaryota</taxon>
        <taxon>Sar</taxon>
        <taxon>Alveolata</taxon>
        <taxon>Dinophyceae</taxon>
        <taxon>Prorocentrales</taxon>
        <taxon>Prorocentraceae</taxon>
        <taxon>Prorocentrum</taxon>
    </lineage>
</organism>
<reference evidence="1" key="1">
    <citation type="submission" date="2023-10" db="EMBL/GenBank/DDBJ databases">
        <authorList>
            <person name="Chen Y."/>
            <person name="Shah S."/>
            <person name="Dougan E. K."/>
            <person name="Thang M."/>
            <person name="Chan C."/>
        </authorList>
    </citation>
    <scope>NUCLEOTIDE SEQUENCE [LARGE SCALE GENOMIC DNA]</scope>
</reference>
<comment type="caution">
    <text evidence="1">The sequence shown here is derived from an EMBL/GenBank/DDBJ whole genome shotgun (WGS) entry which is preliminary data.</text>
</comment>
<gene>
    <name evidence="1" type="ORF">PCOR1329_LOCUS47073</name>
</gene>
<accession>A0ABN9UBL2</accession>